<dbReference type="AlphaFoldDB" id="A0A5J4V879"/>
<accession>A0A5J4V879</accession>
<proteinExistence type="predicted"/>
<name>A0A5J4V879_9EUKA</name>
<organism evidence="1 2">
    <name type="scientific">Streblomastix strix</name>
    <dbReference type="NCBI Taxonomy" id="222440"/>
    <lineage>
        <taxon>Eukaryota</taxon>
        <taxon>Metamonada</taxon>
        <taxon>Preaxostyla</taxon>
        <taxon>Oxymonadida</taxon>
        <taxon>Streblomastigidae</taxon>
        <taxon>Streblomastix</taxon>
    </lineage>
</organism>
<dbReference type="Proteomes" id="UP000324800">
    <property type="component" value="Unassembled WGS sequence"/>
</dbReference>
<evidence type="ECO:0000313" key="2">
    <source>
        <dbReference type="Proteomes" id="UP000324800"/>
    </source>
</evidence>
<gene>
    <name evidence="1" type="ORF">EZS28_025778</name>
</gene>
<comment type="caution">
    <text evidence="1">The sequence shown here is derived from an EMBL/GenBank/DDBJ whole genome shotgun (WGS) entry which is preliminary data.</text>
</comment>
<evidence type="ECO:0000313" key="1">
    <source>
        <dbReference type="EMBL" id="KAA6378695.1"/>
    </source>
</evidence>
<protein>
    <submittedName>
        <fullName evidence="1">Uncharacterized protein</fullName>
    </submittedName>
</protein>
<reference evidence="1 2" key="1">
    <citation type="submission" date="2019-03" db="EMBL/GenBank/DDBJ databases">
        <title>Single cell metagenomics reveals metabolic interactions within the superorganism composed of flagellate Streblomastix strix and complex community of Bacteroidetes bacteria on its surface.</title>
        <authorList>
            <person name="Treitli S.C."/>
            <person name="Kolisko M."/>
            <person name="Husnik F."/>
            <person name="Keeling P."/>
            <person name="Hampl V."/>
        </authorList>
    </citation>
    <scope>NUCLEOTIDE SEQUENCE [LARGE SCALE GENOMIC DNA]</scope>
    <source>
        <strain evidence="1">ST1C</strain>
    </source>
</reference>
<sequence length="234" mass="27501">MALKNNDLKGLIPTTHLKLYESLPPHPRRNNVFMQEIHEFVTETNPYISYVPVDSNGTYIDYSNNEPHKRHYAFCCCLNEFAEQCTEDKRYDRIPDIDQNKDNLSDQLEHESRKFPKIPVEQPFKKNPRQAISLKIINLKDIVTGQQLASLTNSFVTAQIDSATVSGVKITIAAITRIFRNTKTFLFSVFFKQLKRGYFIRYEQERYELLIFFRRYNQLLQLLILSIIKSKPMI</sequence>
<dbReference type="EMBL" id="SNRW01008978">
    <property type="protein sequence ID" value="KAA6378695.1"/>
    <property type="molecule type" value="Genomic_DNA"/>
</dbReference>